<accession>A0ABR4K0G3</accession>
<name>A0ABR4K0G3_9EURO</name>
<gene>
    <name evidence="1" type="ORF">BJY01DRAFT_214171</name>
</gene>
<sequence length="64" mass="7601">MDACMGDPMPRRRSQQFCTENARAFVGRVNDHPRYEKVKMHDFNVNVRLVSYCHQKGIQAMSWR</sequence>
<protein>
    <submittedName>
        <fullName evidence="1">Uncharacterized protein</fullName>
    </submittedName>
</protein>
<comment type="caution">
    <text evidence="1">The sequence shown here is derived from an EMBL/GenBank/DDBJ whole genome shotgun (WGS) entry which is preliminary data.</text>
</comment>
<proteinExistence type="predicted"/>
<dbReference type="EMBL" id="JBFXLU010000071">
    <property type="protein sequence ID" value="KAL2845507.1"/>
    <property type="molecule type" value="Genomic_DNA"/>
</dbReference>
<dbReference type="Proteomes" id="UP001610446">
    <property type="component" value="Unassembled WGS sequence"/>
</dbReference>
<evidence type="ECO:0000313" key="2">
    <source>
        <dbReference type="Proteomes" id="UP001610446"/>
    </source>
</evidence>
<organism evidence="1 2">
    <name type="scientific">Aspergillus pseudoustus</name>
    <dbReference type="NCBI Taxonomy" id="1810923"/>
    <lineage>
        <taxon>Eukaryota</taxon>
        <taxon>Fungi</taxon>
        <taxon>Dikarya</taxon>
        <taxon>Ascomycota</taxon>
        <taxon>Pezizomycotina</taxon>
        <taxon>Eurotiomycetes</taxon>
        <taxon>Eurotiomycetidae</taxon>
        <taxon>Eurotiales</taxon>
        <taxon>Aspergillaceae</taxon>
        <taxon>Aspergillus</taxon>
        <taxon>Aspergillus subgen. Nidulantes</taxon>
    </lineage>
</organism>
<keyword evidence="2" id="KW-1185">Reference proteome</keyword>
<reference evidence="1 2" key="1">
    <citation type="submission" date="2024-07" db="EMBL/GenBank/DDBJ databases">
        <title>Section-level genome sequencing and comparative genomics of Aspergillus sections Usti and Cavernicolus.</title>
        <authorList>
            <consortium name="Lawrence Berkeley National Laboratory"/>
            <person name="Nybo J.L."/>
            <person name="Vesth T.C."/>
            <person name="Theobald S."/>
            <person name="Frisvad J.C."/>
            <person name="Larsen T.O."/>
            <person name="Kjaerboelling I."/>
            <person name="Rothschild-Mancinelli K."/>
            <person name="Lyhne E.K."/>
            <person name="Kogle M.E."/>
            <person name="Barry K."/>
            <person name="Clum A."/>
            <person name="Na H."/>
            <person name="Ledsgaard L."/>
            <person name="Lin J."/>
            <person name="Lipzen A."/>
            <person name="Kuo A."/>
            <person name="Riley R."/>
            <person name="Mondo S."/>
            <person name="Labutti K."/>
            <person name="Haridas S."/>
            <person name="Pangalinan J."/>
            <person name="Salamov A.A."/>
            <person name="Simmons B.A."/>
            <person name="Magnuson J.K."/>
            <person name="Chen J."/>
            <person name="Drula E."/>
            <person name="Henrissat B."/>
            <person name="Wiebenga A."/>
            <person name="Lubbers R.J."/>
            <person name="Gomes A.C."/>
            <person name="Makela M.R."/>
            <person name="Stajich J."/>
            <person name="Grigoriev I.V."/>
            <person name="Mortensen U.H."/>
            <person name="De Vries R.P."/>
            <person name="Baker S.E."/>
            <person name="Andersen M.R."/>
        </authorList>
    </citation>
    <scope>NUCLEOTIDE SEQUENCE [LARGE SCALE GENOMIC DNA]</scope>
    <source>
        <strain evidence="1 2">CBS 123904</strain>
    </source>
</reference>
<evidence type="ECO:0000313" key="1">
    <source>
        <dbReference type="EMBL" id="KAL2845507.1"/>
    </source>
</evidence>